<evidence type="ECO:0000256" key="1">
    <source>
        <dbReference type="ARBA" id="ARBA00004651"/>
    </source>
</evidence>
<dbReference type="Gene3D" id="3.40.50.1000">
    <property type="entry name" value="HAD superfamily/HAD-like"/>
    <property type="match status" value="1"/>
</dbReference>
<dbReference type="GO" id="GO:0005886">
    <property type="term" value="C:plasma membrane"/>
    <property type="evidence" value="ECO:0007669"/>
    <property type="project" value="UniProtKB-SubCell"/>
</dbReference>
<dbReference type="SFLD" id="SFLDG00002">
    <property type="entry name" value="C1.7:_P-type_atpase_like"/>
    <property type="match status" value="1"/>
</dbReference>
<keyword evidence="7" id="KW-1278">Translocase</keyword>
<dbReference type="SUPFAM" id="SSF81653">
    <property type="entry name" value="Calcium ATPase, transduction domain A"/>
    <property type="match status" value="1"/>
</dbReference>
<name>A0A2M9BC06_9MICO</name>
<keyword evidence="15" id="KW-1185">Reference proteome</keyword>
<dbReference type="PANTHER" id="PTHR43520">
    <property type="entry name" value="ATP7, ISOFORM B"/>
    <property type="match status" value="1"/>
</dbReference>
<keyword evidence="8 12" id="KW-1133">Transmembrane helix</keyword>
<dbReference type="InterPro" id="IPR059000">
    <property type="entry name" value="ATPase_P-type_domA"/>
</dbReference>
<dbReference type="AlphaFoldDB" id="A0A2M9BC06"/>
<evidence type="ECO:0000256" key="9">
    <source>
        <dbReference type="ARBA" id="ARBA00023136"/>
    </source>
</evidence>
<keyword evidence="12" id="KW-1003">Cell membrane</keyword>
<dbReference type="PRINTS" id="PR00119">
    <property type="entry name" value="CATATPASE"/>
</dbReference>
<feature type="transmembrane region" description="Helical" evidence="12">
    <location>
        <begin position="121"/>
        <end position="139"/>
    </location>
</feature>
<sequence length="762" mass="78777">MTTTTDVDLDITGMTCASCATRVERKLNKLPGVAATVNFATEKARVHAESAVPVEELIAAVEQAGYGASVPAPPATEAIDEQATAPRDAELVSLRQRLIVSTVLAVPVAVLSMIPALQFTYWQWLTLTLAAPVVVWGAWPFHRAAAINARHGAATMDTLISVGVLAAFGWSLYALFFGGAGMPGMRMSVTFVGTPQAGGHEVYLEVAALVTVFILLGRYLETRAKRQSGEALRALLELGAKDAVVLRAGSEQRVPVAQLIPGDIVVVRPGEKIPADGVVTEGVSAVDESMLTGESVPVEVAPGSKVVGATVNTGGRLLVELTRVGADTELARMARLVEEAQTGKAQVQRLADRVSAIFVPIVIALAIVAFTVWLVVGASPEVAFTAAVTTLIIACPCALGLATPTALLVGTGRGAQLGILIRGPQVLEQTRRIDTVVLDKTGTITAGTMTVTATHPTPGTDQTELVQIAAALEHGSEHPIGRAITAAASSPLAAVESFQAEAGQGVQGIVDGRLVAAGRASWITTQWSLPIPADLVDTITADEAAGATVTVVAWDGQVRGAISVADTIKPTSREAVARLRELGLTPILLTGDNPGAARAIADQVGIRDVRAGVTPQGKLDTIRDLQTAGRVVAMVGDGVNDAAALAAADLGIAMGTGTDAAITAADLTIVSGDLVLVPDAIRLARRTLGTIKGNLFWAFAYNVAALPVAMLALLNPILAGAAMAFSSVFVVTNSLRLRRFRPLPTPTPAAAPVARESAPVRV</sequence>
<dbReference type="GO" id="GO:0055070">
    <property type="term" value="P:copper ion homeostasis"/>
    <property type="evidence" value="ECO:0007669"/>
    <property type="project" value="TreeGrafter"/>
</dbReference>
<dbReference type="InterPro" id="IPR006121">
    <property type="entry name" value="HMA_dom"/>
</dbReference>
<dbReference type="InterPro" id="IPR023298">
    <property type="entry name" value="ATPase_P-typ_TM_dom_sf"/>
</dbReference>
<feature type="transmembrane region" description="Helical" evidence="12">
    <location>
        <begin position="695"/>
        <end position="711"/>
    </location>
</feature>
<dbReference type="InterPro" id="IPR008250">
    <property type="entry name" value="ATPase_P-typ_transduc_dom_A_sf"/>
</dbReference>
<evidence type="ECO:0000256" key="2">
    <source>
        <dbReference type="ARBA" id="ARBA00006024"/>
    </source>
</evidence>
<dbReference type="OrthoDB" id="7059309at2"/>
<feature type="domain" description="HMA" evidence="13">
    <location>
        <begin position="5"/>
        <end position="69"/>
    </location>
</feature>
<dbReference type="GO" id="GO:0005524">
    <property type="term" value="F:ATP binding"/>
    <property type="evidence" value="ECO:0007669"/>
    <property type="project" value="UniProtKB-UniRule"/>
</dbReference>
<evidence type="ECO:0000256" key="11">
    <source>
        <dbReference type="ARBA" id="ARBA00074171"/>
    </source>
</evidence>
<dbReference type="PROSITE" id="PS01229">
    <property type="entry name" value="COF_2"/>
    <property type="match status" value="1"/>
</dbReference>
<dbReference type="Gene3D" id="2.70.150.10">
    <property type="entry name" value="Calcium-transporting ATPase, cytoplasmic transduction domain A"/>
    <property type="match status" value="1"/>
</dbReference>
<dbReference type="GO" id="GO:0016887">
    <property type="term" value="F:ATP hydrolysis activity"/>
    <property type="evidence" value="ECO:0007669"/>
    <property type="project" value="InterPro"/>
</dbReference>
<dbReference type="PROSITE" id="PS50846">
    <property type="entry name" value="HMA_2"/>
    <property type="match status" value="1"/>
</dbReference>
<dbReference type="CDD" id="cd02094">
    <property type="entry name" value="P-type_ATPase_Cu-like"/>
    <property type="match status" value="1"/>
</dbReference>
<accession>A0A2M9BC06</accession>
<evidence type="ECO:0000259" key="13">
    <source>
        <dbReference type="PROSITE" id="PS50846"/>
    </source>
</evidence>
<dbReference type="GO" id="GO:0005507">
    <property type="term" value="F:copper ion binding"/>
    <property type="evidence" value="ECO:0007669"/>
    <property type="project" value="TreeGrafter"/>
</dbReference>
<comment type="catalytic activity">
    <reaction evidence="10">
        <text>ATP + H2O = ADP + phosphate + H(+)</text>
        <dbReference type="Rhea" id="RHEA:13065"/>
        <dbReference type="ChEBI" id="CHEBI:15377"/>
        <dbReference type="ChEBI" id="CHEBI:15378"/>
        <dbReference type="ChEBI" id="CHEBI:30616"/>
        <dbReference type="ChEBI" id="CHEBI:43474"/>
        <dbReference type="ChEBI" id="CHEBI:456216"/>
    </reaction>
</comment>
<dbReference type="InterPro" id="IPR017969">
    <property type="entry name" value="Heavy-metal-associated_CS"/>
</dbReference>
<dbReference type="SFLD" id="SFLDS00003">
    <property type="entry name" value="Haloacid_Dehalogenase"/>
    <property type="match status" value="1"/>
</dbReference>
<feature type="transmembrane region" description="Helical" evidence="12">
    <location>
        <begin position="98"/>
        <end position="115"/>
    </location>
</feature>
<dbReference type="FunFam" id="2.70.150.10:FF:000002">
    <property type="entry name" value="Copper-transporting ATPase 1, putative"/>
    <property type="match status" value="1"/>
</dbReference>
<dbReference type="NCBIfam" id="TIGR01511">
    <property type="entry name" value="ATPase-IB1_Cu"/>
    <property type="match status" value="1"/>
</dbReference>
<dbReference type="InterPro" id="IPR044492">
    <property type="entry name" value="P_typ_ATPase_HD_dom"/>
</dbReference>
<dbReference type="CDD" id="cd00371">
    <property type="entry name" value="HMA"/>
    <property type="match status" value="1"/>
</dbReference>
<gene>
    <name evidence="14" type="ORF">CLV54_2827</name>
</gene>
<keyword evidence="4 12" id="KW-0479">Metal-binding</keyword>
<feature type="transmembrane region" description="Helical" evidence="12">
    <location>
        <begin position="202"/>
        <end position="220"/>
    </location>
</feature>
<dbReference type="InterPro" id="IPR018303">
    <property type="entry name" value="ATPase_P-typ_P_site"/>
</dbReference>
<keyword evidence="6 12" id="KW-0067">ATP-binding</keyword>
<dbReference type="NCBIfam" id="TIGR01494">
    <property type="entry name" value="ATPase_P-type"/>
    <property type="match status" value="1"/>
</dbReference>
<dbReference type="PANTHER" id="PTHR43520:SF8">
    <property type="entry name" value="P-TYPE CU(+) TRANSPORTER"/>
    <property type="match status" value="1"/>
</dbReference>
<dbReference type="InterPro" id="IPR023214">
    <property type="entry name" value="HAD_sf"/>
</dbReference>
<dbReference type="SUPFAM" id="SSF56784">
    <property type="entry name" value="HAD-like"/>
    <property type="match status" value="1"/>
</dbReference>
<dbReference type="InterPro" id="IPR036412">
    <property type="entry name" value="HAD-like_sf"/>
</dbReference>
<keyword evidence="3 12" id="KW-0812">Transmembrane</keyword>
<keyword evidence="5 12" id="KW-0547">Nucleotide-binding</keyword>
<comment type="subcellular location">
    <subcellularLocation>
        <location evidence="1">Cell membrane</location>
        <topology evidence="1">Multi-pass membrane protein</topology>
    </subcellularLocation>
</comment>
<dbReference type="NCBIfam" id="TIGR01525">
    <property type="entry name" value="ATPase-IB_hvy"/>
    <property type="match status" value="1"/>
</dbReference>
<feature type="transmembrane region" description="Helical" evidence="12">
    <location>
        <begin position="354"/>
        <end position="376"/>
    </location>
</feature>
<dbReference type="PRINTS" id="PR00943">
    <property type="entry name" value="CUATPASE"/>
</dbReference>
<feature type="transmembrane region" description="Helical" evidence="12">
    <location>
        <begin position="159"/>
        <end position="182"/>
    </location>
</feature>
<evidence type="ECO:0000256" key="4">
    <source>
        <dbReference type="ARBA" id="ARBA00022723"/>
    </source>
</evidence>
<reference evidence="14 15" key="1">
    <citation type="submission" date="2017-11" db="EMBL/GenBank/DDBJ databases">
        <title>Genomic Encyclopedia of Archaeal and Bacterial Type Strains, Phase II (KMG-II): From Individual Species to Whole Genera.</title>
        <authorList>
            <person name="Goeker M."/>
        </authorList>
    </citation>
    <scope>NUCLEOTIDE SEQUENCE [LARGE SCALE GENOMIC DNA]</scope>
    <source>
        <strain evidence="14 15">DSM 25625</strain>
    </source>
</reference>
<dbReference type="InterPro" id="IPR001757">
    <property type="entry name" value="P_typ_ATPase"/>
</dbReference>
<dbReference type="RefSeq" id="WP_100345611.1">
    <property type="nucleotide sequence ID" value="NZ_PGFB01000005.1"/>
</dbReference>
<evidence type="ECO:0000256" key="6">
    <source>
        <dbReference type="ARBA" id="ARBA00022840"/>
    </source>
</evidence>
<keyword evidence="9 12" id="KW-0472">Membrane</keyword>
<dbReference type="InterPro" id="IPR036163">
    <property type="entry name" value="HMA_dom_sf"/>
</dbReference>
<protein>
    <recommendedName>
        <fullName evidence="11">Cation-transporting P-type ATPase B</fullName>
    </recommendedName>
</protein>
<evidence type="ECO:0000256" key="7">
    <source>
        <dbReference type="ARBA" id="ARBA00022967"/>
    </source>
</evidence>
<dbReference type="Proteomes" id="UP000230161">
    <property type="component" value="Unassembled WGS sequence"/>
</dbReference>
<dbReference type="SUPFAM" id="SSF55008">
    <property type="entry name" value="HMA, heavy metal-associated domain"/>
    <property type="match status" value="1"/>
</dbReference>
<dbReference type="EMBL" id="PGFB01000005">
    <property type="protein sequence ID" value="PJJ55483.1"/>
    <property type="molecule type" value="Genomic_DNA"/>
</dbReference>
<dbReference type="Pfam" id="PF00122">
    <property type="entry name" value="E1-E2_ATPase"/>
    <property type="match status" value="1"/>
</dbReference>
<dbReference type="GO" id="GO:0043682">
    <property type="term" value="F:P-type divalent copper transporter activity"/>
    <property type="evidence" value="ECO:0007669"/>
    <property type="project" value="TreeGrafter"/>
</dbReference>
<evidence type="ECO:0000256" key="3">
    <source>
        <dbReference type="ARBA" id="ARBA00022692"/>
    </source>
</evidence>
<comment type="similarity">
    <text evidence="2 12">Belongs to the cation transport ATPase (P-type) (TC 3.A.3) family. Type IB subfamily.</text>
</comment>
<evidence type="ECO:0000313" key="15">
    <source>
        <dbReference type="Proteomes" id="UP000230161"/>
    </source>
</evidence>
<comment type="caution">
    <text evidence="14">The sequence shown here is derived from an EMBL/GenBank/DDBJ whole genome shotgun (WGS) entry which is preliminary data.</text>
</comment>
<dbReference type="SFLD" id="SFLDF00027">
    <property type="entry name" value="p-type_atpase"/>
    <property type="match status" value="1"/>
</dbReference>
<dbReference type="SUPFAM" id="SSF81665">
    <property type="entry name" value="Calcium ATPase, transmembrane domain M"/>
    <property type="match status" value="1"/>
</dbReference>
<dbReference type="PROSITE" id="PS01047">
    <property type="entry name" value="HMA_1"/>
    <property type="match status" value="1"/>
</dbReference>
<dbReference type="Gene3D" id="3.30.70.100">
    <property type="match status" value="1"/>
</dbReference>
<evidence type="ECO:0000256" key="12">
    <source>
        <dbReference type="RuleBase" id="RU362081"/>
    </source>
</evidence>
<feature type="transmembrane region" description="Helical" evidence="12">
    <location>
        <begin position="382"/>
        <end position="409"/>
    </location>
</feature>
<dbReference type="Pfam" id="PF00702">
    <property type="entry name" value="Hydrolase"/>
    <property type="match status" value="1"/>
</dbReference>
<proteinExistence type="inferred from homology"/>
<feature type="transmembrane region" description="Helical" evidence="12">
    <location>
        <begin position="717"/>
        <end position="735"/>
    </location>
</feature>
<evidence type="ECO:0000313" key="14">
    <source>
        <dbReference type="EMBL" id="PJJ55483.1"/>
    </source>
</evidence>
<evidence type="ECO:0000256" key="10">
    <source>
        <dbReference type="ARBA" id="ARBA00049360"/>
    </source>
</evidence>
<dbReference type="InterPro" id="IPR027256">
    <property type="entry name" value="P-typ_ATPase_IB"/>
</dbReference>
<dbReference type="PROSITE" id="PS00154">
    <property type="entry name" value="ATPASE_E1_E2"/>
    <property type="match status" value="1"/>
</dbReference>
<dbReference type="Pfam" id="PF00403">
    <property type="entry name" value="HMA"/>
    <property type="match status" value="1"/>
</dbReference>
<evidence type="ECO:0000256" key="8">
    <source>
        <dbReference type="ARBA" id="ARBA00022989"/>
    </source>
</evidence>
<dbReference type="FunFam" id="3.30.70.100:FF:000005">
    <property type="entry name" value="Copper-exporting P-type ATPase A"/>
    <property type="match status" value="1"/>
</dbReference>
<dbReference type="InterPro" id="IPR023299">
    <property type="entry name" value="ATPase_P-typ_cyto_dom_N"/>
</dbReference>
<dbReference type="Gene3D" id="3.40.1110.10">
    <property type="entry name" value="Calcium-transporting ATPase, cytoplasmic domain N"/>
    <property type="match status" value="1"/>
</dbReference>
<evidence type="ECO:0000256" key="5">
    <source>
        <dbReference type="ARBA" id="ARBA00022741"/>
    </source>
</evidence>
<organism evidence="14 15">
    <name type="scientific">Compostimonas suwonensis</name>
    <dbReference type="NCBI Taxonomy" id="1048394"/>
    <lineage>
        <taxon>Bacteria</taxon>
        <taxon>Bacillati</taxon>
        <taxon>Actinomycetota</taxon>
        <taxon>Actinomycetes</taxon>
        <taxon>Micrococcales</taxon>
        <taxon>Microbacteriaceae</taxon>
        <taxon>Compostimonas</taxon>
    </lineage>
</organism>